<proteinExistence type="predicted"/>
<comment type="caution">
    <text evidence="1">The sequence shown here is derived from an EMBL/GenBank/DDBJ whole genome shotgun (WGS) entry which is preliminary data.</text>
</comment>
<dbReference type="Proteomes" id="UP001300502">
    <property type="component" value="Unassembled WGS sequence"/>
</dbReference>
<dbReference type="AlphaFoldDB" id="A0AAV9IBF7"/>
<keyword evidence="2" id="KW-1185">Reference proteome</keyword>
<evidence type="ECO:0000313" key="2">
    <source>
        <dbReference type="Proteomes" id="UP001300502"/>
    </source>
</evidence>
<organism evidence="1 2">
    <name type="scientific">Galdieria yellowstonensis</name>
    <dbReference type="NCBI Taxonomy" id="3028027"/>
    <lineage>
        <taxon>Eukaryota</taxon>
        <taxon>Rhodophyta</taxon>
        <taxon>Bangiophyceae</taxon>
        <taxon>Galdieriales</taxon>
        <taxon>Galdieriaceae</taxon>
        <taxon>Galdieria</taxon>
    </lineage>
</organism>
<evidence type="ECO:0000313" key="1">
    <source>
        <dbReference type="EMBL" id="KAK4524785.1"/>
    </source>
</evidence>
<protein>
    <submittedName>
        <fullName evidence="1">Uncharacterized protein</fullName>
    </submittedName>
</protein>
<gene>
    <name evidence="1" type="ORF">GAYE_SCF06G2688</name>
</gene>
<accession>A0AAV9IBF7</accession>
<reference evidence="1 2" key="1">
    <citation type="submission" date="2022-07" db="EMBL/GenBank/DDBJ databases">
        <title>Genome-wide signatures of adaptation to extreme environments.</title>
        <authorList>
            <person name="Cho C.H."/>
            <person name="Yoon H.S."/>
        </authorList>
    </citation>
    <scope>NUCLEOTIDE SEQUENCE [LARGE SCALE GENOMIC DNA]</scope>
    <source>
        <strain evidence="1 2">108.79 E11</strain>
    </source>
</reference>
<name>A0AAV9IBF7_9RHOD</name>
<dbReference type="EMBL" id="JANCYU010000026">
    <property type="protein sequence ID" value="KAK4524785.1"/>
    <property type="molecule type" value="Genomic_DNA"/>
</dbReference>
<sequence length="198" mass="22621">MSPRGSKTLQPAVQQVIHHKWLTTGKMTQSNTWQEYCQYALQSGSALLRDSSLDFPEYSKSLQWLMRIRVGGWSSCSRLARIGIFDEQWKTRCPCCLVNVPETLSHYNRKGPLRSCSAESQLHTQETRHFGLLKKLKLHKYNITLGECSIELMEEIYIVDNLFSDFKEDSTAVWKQLPPFAGPDSTIVPLSTDLTVAH</sequence>